<dbReference type="KEGG" id="mpsy:CEK71_20225"/>
<protein>
    <submittedName>
        <fullName evidence="2">Uncharacterized protein</fullName>
    </submittedName>
</protein>
<dbReference type="AlphaFoldDB" id="A0A1Z4C3V5"/>
<evidence type="ECO:0000313" key="3">
    <source>
        <dbReference type="Proteomes" id="UP000197019"/>
    </source>
</evidence>
<organism evidence="2 3">
    <name type="scientific">Methylovulum psychrotolerans</name>
    <dbReference type="NCBI Taxonomy" id="1704499"/>
    <lineage>
        <taxon>Bacteria</taxon>
        <taxon>Pseudomonadati</taxon>
        <taxon>Pseudomonadota</taxon>
        <taxon>Gammaproteobacteria</taxon>
        <taxon>Methylococcales</taxon>
        <taxon>Methylococcaceae</taxon>
        <taxon>Methylovulum</taxon>
    </lineage>
</organism>
<sequence>MQRLRIPPIYKILVKFKIGIAFLFIAAMPIYADATDNRSAQQTTLYLKKSENWHDVFINQSDHPFEIEIVNEDRTGDYPTYTRCVLIVDSNKICSLTTKQRNNPIEILLDVRGATRVFRISSGCKLQVRTDSDNARLKFLKTDSSIPDEESMQ</sequence>
<name>A0A1Z4C3V5_9GAMM</name>
<accession>A0A1Z4C3V5</accession>
<dbReference type="Proteomes" id="UP000197019">
    <property type="component" value="Chromosome"/>
</dbReference>
<evidence type="ECO:0000313" key="2">
    <source>
        <dbReference type="EMBL" id="ASF48199.1"/>
    </source>
</evidence>
<dbReference type="EMBL" id="CP022129">
    <property type="protein sequence ID" value="ASF48199.1"/>
    <property type="molecule type" value="Genomic_DNA"/>
</dbReference>
<keyword evidence="1" id="KW-0472">Membrane</keyword>
<gene>
    <name evidence="2" type="ORF">CEK71_20225</name>
</gene>
<dbReference type="RefSeq" id="WP_088621069.1">
    <property type="nucleotide sequence ID" value="NZ_CP022129.1"/>
</dbReference>
<keyword evidence="3" id="KW-1185">Reference proteome</keyword>
<evidence type="ECO:0000256" key="1">
    <source>
        <dbReference type="SAM" id="Phobius"/>
    </source>
</evidence>
<keyword evidence="1" id="KW-0812">Transmembrane</keyword>
<keyword evidence="1" id="KW-1133">Transmembrane helix</keyword>
<reference evidence="2 3" key="1">
    <citation type="submission" date="2017-06" db="EMBL/GenBank/DDBJ databases">
        <title>Genome Sequencing of the methanotroph Methylovulum psychrotolerants str. HV10-M2 isolated from a high-altitude environment.</title>
        <authorList>
            <person name="Mateos-Rivera A."/>
        </authorList>
    </citation>
    <scope>NUCLEOTIDE SEQUENCE [LARGE SCALE GENOMIC DNA]</scope>
    <source>
        <strain evidence="2 3">HV10_M2</strain>
    </source>
</reference>
<proteinExistence type="predicted"/>
<feature type="transmembrane region" description="Helical" evidence="1">
    <location>
        <begin position="12"/>
        <end position="32"/>
    </location>
</feature>